<dbReference type="InterPro" id="IPR003593">
    <property type="entry name" value="AAA+_ATPase"/>
</dbReference>
<dbReference type="RefSeq" id="WP_203848845.1">
    <property type="nucleotide sequence ID" value="NZ_BAAAVW010000017.1"/>
</dbReference>
<keyword evidence="3" id="KW-0813">Transport</keyword>
<dbReference type="GO" id="GO:0005886">
    <property type="term" value="C:plasma membrane"/>
    <property type="evidence" value="ECO:0007669"/>
    <property type="project" value="UniProtKB-SubCell"/>
</dbReference>
<dbReference type="SMART" id="SM00382">
    <property type="entry name" value="AAA"/>
    <property type="match status" value="1"/>
</dbReference>
<dbReference type="InterPro" id="IPR050763">
    <property type="entry name" value="ABC_transporter_ATP-binding"/>
</dbReference>
<sequence>MLHADGLTKRYGAVLALNGFNLDVAPGEITGLVGHNGAGKSTFVDVLCGLVRPDSGTVTFNGRPLAAARGDIGVAPQHIALYPGATAGEHLRLYGRLAGLRGRALTTATDEVIDALLLTDFLDRRVGLLSGGQQRRVQAATALLPHPPLLLMDEPTAGADPQTRESLLAALRHRAAGGTAIVYATHYLPELADLQATVAVARHGRIIARGTTTQLLDGLPSEVLLRTAGTDDLRVHTTDPARTLTTLLQNTSGPIVEIDIRKPSLDDLYRSLAG</sequence>
<dbReference type="Gene3D" id="3.40.50.300">
    <property type="entry name" value="P-loop containing nucleotide triphosphate hydrolases"/>
    <property type="match status" value="1"/>
</dbReference>
<dbReference type="InterPro" id="IPR003439">
    <property type="entry name" value="ABC_transporter-like_ATP-bd"/>
</dbReference>
<protein>
    <submittedName>
        <fullName evidence="8">Daunorubicin resistance protein DrrA family ABC transporter ATP-binding protein</fullName>
    </submittedName>
</protein>
<dbReference type="SUPFAM" id="SSF52540">
    <property type="entry name" value="P-loop containing nucleoside triphosphate hydrolases"/>
    <property type="match status" value="1"/>
</dbReference>
<accession>A0A919PNI2</accession>
<comment type="subcellular location">
    <subcellularLocation>
        <location evidence="1">Cell membrane</location>
        <topology evidence="1">Peripheral membrane protein</topology>
    </subcellularLocation>
</comment>
<organism evidence="8 9">
    <name type="scientific">Dactylosporangium siamense</name>
    <dbReference type="NCBI Taxonomy" id="685454"/>
    <lineage>
        <taxon>Bacteria</taxon>
        <taxon>Bacillati</taxon>
        <taxon>Actinomycetota</taxon>
        <taxon>Actinomycetes</taxon>
        <taxon>Micromonosporales</taxon>
        <taxon>Micromonosporaceae</taxon>
        <taxon>Dactylosporangium</taxon>
    </lineage>
</organism>
<keyword evidence="9" id="KW-1185">Reference proteome</keyword>
<gene>
    <name evidence="8" type="ORF">Dsi01nite_051450</name>
</gene>
<evidence type="ECO:0000256" key="2">
    <source>
        <dbReference type="ARBA" id="ARBA00005417"/>
    </source>
</evidence>
<evidence type="ECO:0000313" key="9">
    <source>
        <dbReference type="Proteomes" id="UP000660611"/>
    </source>
</evidence>
<dbReference type="GO" id="GO:0016887">
    <property type="term" value="F:ATP hydrolysis activity"/>
    <property type="evidence" value="ECO:0007669"/>
    <property type="project" value="InterPro"/>
</dbReference>
<dbReference type="AlphaFoldDB" id="A0A919PNI2"/>
<reference evidence="8" key="1">
    <citation type="submission" date="2021-01" db="EMBL/GenBank/DDBJ databases">
        <title>Whole genome shotgun sequence of Dactylosporangium siamense NBRC 106093.</title>
        <authorList>
            <person name="Komaki H."/>
            <person name="Tamura T."/>
        </authorList>
    </citation>
    <scope>NUCLEOTIDE SEQUENCE</scope>
    <source>
        <strain evidence="8">NBRC 106093</strain>
    </source>
</reference>
<comment type="similarity">
    <text evidence="2">Belongs to the ABC transporter superfamily.</text>
</comment>
<dbReference type="Proteomes" id="UP000660611">
    <property type="component" value="Unassembled WGS sequence"/>
</dbReference>
<dbReference type="Pfam" id="PF00005">
    <property type="entry name" value="ABC_tran"/>
    <property type="match status" value="1"/>
</dbReference>
<evidence type="ECO:0000256" key="1">
    <source>
        <dbReference type="ARBA" id="ARBA00004202"/>
    </source>
</evidence>
<proteinExistence type="inferred from homology"/>
<keyword evidence="4" id="KW-0547">Nucleotide-binding</keyword>
<dbReference type="GO" id="GO:0005524">
    <property type="term" value="F:ATP binding"/>
    <property type="evidence" value="ECO:0007669"/>
    <property type="project" value="UniProtKB-KW"/>
</dbReference>
<evidence type="ECO:0000259" key="7">
    <source>
        <dbReference type="PROSITE" id="PS50893"/>
    </source>
</evidence>
<dbReference type="InterPro" id="IPR027417">
    <property type="entry name" value="P-loop_NTPase"/>
</dbReference>
<dbReference type="PANTHER" id="PTHR42711">
    <property type="entry name" value="ABC TRANSPORTER ATP-BINDING PROTEIN"/>
    <property type="match status" value="1"/>
</dbReference>
<comment type="caution">
    <text evidence="8">The sequence shown here is derived from an EMBL/GenBank/DDBJ whole genome shotgun (WGS) entry which is preliminary data.</text>
</comment>
<evidence type="ECO:0000256" key="6">
    <source>
        <dbReference type="ARBA" id="ARBA00023251"/>
    </source>
</evidence>
<dbReference type="PANTHER" id="PTHR42711:SF5">
    <property type="entry name" value="ABC TRANSPORTER ATP-BINDING PROTEIN NATA"/>
    <property type="match status" value="1"/>
</dbReference>
<dbReference type="GO" id="GO:0046677">
    <property type="term" value="P:response to antibiotic"/>
    <property type="evidence" value="ECO:0007669"/>
    <property type="project" value="UniProtKB-KW"/>
</dbReference>
<name>A0A919PNI2_9ACTN</name>
<evidence type="ECO:0000256" key="5">
    <source>
        <dbReference type="ARBA" id="ARBA00022840"/>
    </source>
</evidence>
<feature type="domain" description="ABC transporter" evidence="7">
    <location>
        <begin position="2"/>
        <end position="228"/>
    </location>
</feature>
<evidence type="ECO:0000313" key="8">
    <source>
        <dbReference type="EMBL" id="GIG47104.1"/>
    </source>
</evidence>
<dbReference type="PROSITE" id="PS50893">
    <property type="entry name" value="ABC_TRANSPORTER_2"/>
    <property type="match status" value="1"/>
</dbReference>
<keyword evidence="5 8" id="KW-0067">ATP-binding</keyword>
<evidence type="ECO:0000256" key="4">
    <source>
        <dbReference type="ARBA" id="ARBA00022741"/>
    </source>
</evidence>
<dbReference type="EMBL" id="BONQ01000081">
    <property type="protein sequence ID" value="GIG47104.1"/>
    <property type="molecule type" value="Genomic_DNA"/>
</dbReference>
<evidence type="ECO:0000256" key="3">
    <source>
        <dbReference type="ARBA" id="ARBA00022448"/>
    </source>
</evidence>
<keyword evidence="6" id="KW-0046">Antibiotic resistance</keyword>